<evidence type="ECO:0000256" key="1">
    <source>
        <dbReference type="SAM" id="MobiDB-lite"/>
    </source>
</evidence>
<dbReference type="Proteomes" id="UP000184543">
    <property type="component" value="Unassembled WGS sequence"/>
</dbReference>
<reference evidence="3" key="1">
    <citation type="submission" date="2016-11" db="EMBL/GenBank/DDBJ databases">
        <authorList>
            <person name="Varghese N."/>
            <person name="Submissions S."/>
        </authorList>
    </citation>
    <scope>NUCLEOTIDE SEQUENCE [LARGE SCALE GENOMIC DNA]</scope>
    <source>
        <strain evidence="3">DSM 19858</strain>
    </source>
</reference>
<dbReference type="AlphaFoldDB" id="A0A1M6IQ24"/>
<proteinExistence type="predicted"/>
<dbReference type="RefSeq" id="WP_072994116.1">
    <property type="nucleotide sequence ID" value="NZ_FQYU01000004.1"/>
</dbReference>
<keyword evidence="3" id="KW-1185">Reference proteome</keyword>
<gene>
    <name evidence="2" type="ORF">SAMN04488513_10477</name>
</gene>
<name>A0A1M6IQ24_9FLAO</name>
<organism evidence="2 3">
    <name type="scientific">Pseudozobellia thermophila</name>
    <dbReference type="NCBI Taxonomy" id="192903"/>
    <lineage>
        <taxon>Bacteria</taxon>
        <taxon>Pseudomonadati</taxon>
        <taxon>Bacteroidota</taxon>
        <taxon>Flavobacteriia</taxon>
        <taxon>Flavobacteriales</taxon>
        <taxon>Flavobacteriaceae</taxon>
        <taxon>Pseudozobellia</taxon>
    </lineage>
</organism>
<dbReference type="EMBL" id="FQYU01000004">
    <property type="protein sequence ID" value="SHJ36551.1"/>
    <property type="molecule type" value="Genomic_DNA"/>
</dbReference>
<feature type="region of interest" description="Disordered" evidence="1">
    <location>
        <begin position="179"/>
        <end position="199"/>
    </location>
</feature>
<protein>
    <submittedName>
        <fullName evidence="2">Uncharacterized protein</fullName>
    </submittedName>
</protein>
<accession>A0A1M6IQ24</accession>
<evidence type="ECO:0000313" key="2">
    <source>
        <dbReference type="EMBL" id="SHJ36551.1"/>
    </source>
</evidence>
<evidence type="ECO:0000313" key="3">
    <source>
        <dbReference type="Proteomes" id="UP000184543"/>
    </source>
</evidence>
<sequence length="205" mass="22308">MEITKNQNKAVDDIVEMVVSVIGKGSREMDATEAISSTARLAGSFLFRSFGFNVADAKPGSAMLSEEANTKGPQLVQITHAVLQKFGVQIDNNKMSGSNRKRAESNFVDAIAQVQGPALEIMKKNDLSYEEMAQSAAIATAFIIQQSVNIAPEEGFGTAIYHYIEGTKTFPPEFSVVSEKPTNTKAPAKEATEPKGGSKPWWKFW</sequence>
<dbReference type="OrthoDB" id="1426153at2"/>